<dbReference type="NCBIfam" id="TIGR03350">
    <property type="entry name" value="type_VI_ompA"/>
    <property type="match status" value="1"/>
</dbReference>
<evidence type="ECO:0000259" key="4">
    <source>
        <dbReference type="PROSITE" id="PS51123"/>
    </source>
</evidence>
<organism evidence="5 6">
    <name type="scientific">Sphingomonas jatrophae</name>
    <dbReference type="NCBI Taxonomy" id="1166337"/>
    <lineage>
        <taxon>Bacteria</taxon>
        <taxon>Pseudomonadati</taxon>
        <taxon>Pseudomonadota</taxon>
        <taxon>Alphaproteobacteria</taxon>
        <taxon>Sphingomonadales</taxon>
        <taxon>Sphingomonadaceae</taxon>
        <taxon>Sphingomonas</taxon>
    </lineage>
</organism>
<evidence type="ECO:0000313" key="5">
    <source>
        <dbReference type="EMBL" id="SFS09779.1"/>
    </source>
</evidence>
<name>A0A1I6M242_9SPHN</name>
<keyword evidence="3" id="KW-0812">Transmembrane</keyword>
<dbReference type="InterPro" id="IPR036737">
    <property type="entry name" value="OmpA-like_sf"/>
</dbReference>
<proteinExistence type="predicted"/>
<reference evidence="5 6" key="1">
    <citation type="submission" date="2016-10" db="EMBL/GenBank/DDBJ databases">
        <authorList>
            <person name="de Groot N.N."/>
        </authorList>
    </citation>
    <scope>NUCLEOTIDE SEQUENCE [LARGE SCALE GENOMIC DNA]</scope>
    <source>
        <strain evidence="5 6">S5-249</strain>
    </source>
</reference>
<dbReference type="Pfam" id="PF00691">
    <property type="entry name" value="OmpA"/>
    <property type="match status" value="1"/>
</dbReference>
<dbReference type="RefSeq" id="WP_093316201.1">
    <property type="nucleotide sequence ID" value="NZ_FOZG01000003.1"/>
</dbReference>
<dbReference type="Proteomes" id="UP000198824">
    <property type="component" value="Unassembled WGS sequence"/>
</dbReference>
<dbReference type="PANTHER" id="PTHR38033:SF1">
    <property type="entry name" value="DOTU FAMILY TYPE IV_VI SECRETION SYSTEM PROTEIN"/>
    <property type="match status" value="1"/>
</dbReference>
<evidence type="ECO:0000313" key="6">
    <source>
        <dbReference type="Proteomes" id="UP000198824"/>
    </source>
</evidence>
<dbReference type="EMBL" id="FOZG01000003">
    <property type="protein sequence ID" value="SFS09779.1"/>
    <property type="molecule type" value="Genomic_DNA"/>
</dbReference>
<dbReference type="OrthoDB" id="345640at2"/>
<dbReference type="STRING" id="1166337.SAMN05192580_3326"/>
<feature type="region of interest" description="Disordered" evidence="2">
    <location>
        <begin position="1"/>
        <end position="85"/>
    </location>
</feature>
<dbReference type="PROSITE" id="PS51123">
    <property type="entry name" value="OMPA_2"/>
    <property type="match status" value="1"/>
</dbReference>
<gene>
    <name evidence="5" type="ORF">SAMN05192580_3326</name>
</gene>
<dbReference type="Gene3D" id="3.30.1330.60">
    <property type="entry name" value="OmpA-like domain"/>
    <property type="match status" value="1"/>
</dbReference>
<keyword evidence="6" id="KW-1185">Reference proteome</keyword>
<dbReference type="InterPro" id="IPR006665">
    <property type="entry name" value="OmpA-like"/>
</dbReference>
<dbReference type="InterPro" id="IPR038522">
    <property type="entry name" value="T4/T6SS_DotU_sf"/>
</dbReference>
<dbReference type="CDD" id="cd07185">
    <property type="entry name" value="OmpA_C-like"/>
    <property type="match status" value="1"/>
</dbReference>
<dbReference type="InterPro" id="IPR017733">
    <property type="entry name" value="OmpA-like_dom_proteobacteria"/>
</dbReference>
<feature type="domain" description="OmpA-like" evidence="4">
    <location>
        <begin position="349"/>
        <end position="469"/>
    </location>
</feature>
<dbReference type="GO" id="GO:0016020">
    <property type="term" value="C:membrane"/>
    <property type="evidence" value="ECO:0007669"/>
    <property type="project" value="UniProtKB-UniRule"/>
</dbReference>
<evidence type="ECO:0000256" key="1">
    <source>
        <dbReference type="PROSITE-ProRule" id="PRU00473"/>
    </source>
</evidence>
<protein>
    <submittedName>
        <fullName evidence="5">Type VI secretion system protein ImpK</fullName>
    </submittedName>
</protein>
<dbReference type="InterPro" id="IPR017732">
    <property type="entry name" value="T4/T6SS_DotU"/>
</dbReference>
<dbReference type="NCBIfam" id="TIGR03349">
    <property type="entry name" value="IV_VI_DotU"/>
    <property type="match status" value="1"/>
</dbReference>
<dbReference type="PRINTS" id="PR01023">
    <property type="entry name" value="NAFLGMOTY"/>
</dbReference>
<dbReference type="SUPFAM" id="SSF103088">
    <property type="entry name" value="OmpA-like"/>
    <property type="match status" value="1"/>
</dbReference>
<dbReference type="NCBIfam" id="NF038228">
    <property type="entry name" value="IcmH_DotU_IVB"/>
    <property type="match status" value="1"/>
</dbReference>
<feature type="compositionally biased region" description="Basic and acidic residues" evidence="2">
    <location>
        <begin position="452"/>
        <end position="462"/>
    </location>
</feature>
<dbReference type="PANTHER" id="PTHR38033">
    <property type="entry name" value="MEMBRANE PROTEIN-RELATED"/>
    <property type="match status" value="1"/>
</dbReference>
<evidence type="ECO:0000256" key="3">
    <source>
        <dbReference type="SAM" id="Phobius"/>
    </source>
</evidence>
<dbReference type="AlphaFoldDB" id="A0A1I6M242"/>
<dbReference type="Pfam" id="PF09850">
    <property type="entry name" value="DotU"/>
    <property type="match status" value="1"/>
</dbReference>
<dbReference type="Gene3D" id="1.25.40.590">
    <property type="entry name" value="Type IV / VI secretion system, DotU"/>
    <property type="match status" value="1"/>
</dbReference>
<keyword evidence="3" id="KW-1133">Transmembrane helix</keyword>
<evidence type="ECO:0000256" key="2">
    <source>
        <dbReference type="SAM" id="MobiDB-lite"/>
    </source>
</evidence>
<accession>A0A1I6M242</accession>
<feature type="region of interest" description="Disordered" evidence="2">
    <location>
        <begin position="432"/>
        <end position="475"/>
    </location>
</feature>
<keyword evidence="1 3" id="KW-0472">Membrane</keyword>
<feature type="transmembrane region" description="Helical" evidence="3">
    <location>
        <begin position="269"/>
        <end position="293"/>
    </location>
</feature>
<sequence length="475" mass="50433">MSGGRNPFDPPEDGDRTVIGRAPAPRATPEDGDGTLIGAPTSGPFARPATTPFSGAAASAPPKRMPDSPFNPAPPSLESFTGTSNNPLLAAGTPLIILANSLRAVVAHDDVTRLRRTVVEELRRFQMRTRELSVSDEEARYGHYALCALIDEVVLSTPWGANSGWGAQTLVATFHNEVVSGDRMFEVADALEARPGRSPNLLELIYVCLSFGFEGRMRLERGGASRLVQLRDRLYAAIRNLRGPVERALSPAWRGVDAAYRPIAREIPAWVFAAGIGVLLLALYAAFVLRLAALGDNALKPLSGVYRPGAAELNRTAPAPAGDSKLYLTILDILKPDIDAGRVAVSDDPDAVGVRLKDRGLFASGSADLDSAYAGTMGRVAQAIGITEGPVPVTGHTDDQRIASLRYPSNQALSEARANAVVAALRSAGVPADRLQPSGVGETQPVSDNAEETGRRQNRRVEVAIPKTYAEGPAR</sequence>